<feature type="transmembrane region" description="Helical" evidence="1">
    <location>
        <begin position="21"/>
        <end position="39"/>
    </location>
</feature>
<protein>
    <submittedName>
        <fullName evidence="2">Uncharacterized protein</fullName>
    </submittedName>
</protein>
<evidence type="ECO:0000256" key="1">
    <source>
        <dbReference type="SAM" id="Phobius"/>
    </source>
</evidence>
<dbReference type="AlphaFoldDB" id="A0A4Y5F779"/>
<evidence type="ECO:0000313" key="2">
    <source>
        <dbReference type="EMBL" id="QAX90310.1"/>
    </source>
</evidence>
<accession>A0A4Y5F779</accession>
<keyword evidence="1" id="KW-0812">Transmembrane</keyword>
<proteinExistence type="predicted"/>
<reference evidence="2" key="1">
    <citation type="journal article" date="2019" name="J. Antimicrob. Chemother.">
        <title>Macrococcus canis contains recombinogenic methicillin resistance elements and the mecB plasmid found in Staphylococcus aureus.</title>
        <authorList>
            <person name="Chanchaithong P."/>
            <person name="Perreten V."/>
            <person name="Schwendener S."/>
        </authorList>
    </citation>
    <scope>NUCLEOTIDE SEQUENCE</scope>
    <source>
        <strain evidence="2">Epi0076A</strain>
    </source>
</reference>
<name>A0A4Y5F779_9STAP</name>
<keyword evidence="1" id="KW-0472">Membrane</keyword>
<keyword evidence="1" id="KW-1133">Transmembrane helix</keyword>
<dbReference type="EMBL" id="MF477835">
    <property type="protein sequence ID" value="QAX90310.1"/>
    <property type="molecule type" value="Genomic_DNA"/>
</dbReference>
<sequence length="41" mass="4899">MLIIIYICNDFKLFIDNKCEIISEIIILILSINIYLRIINK</sequence>
<organism evidence="2">
    <name type="scientific">Macrococcoides canis</name>
    <dbReference type="NCBI Taxonomy" id="1855823"/>
    <lineage>
        <taxon>Bacteria</taxon>
        <taxon>Bacillati</taxon>
        <taxon>Bacillota</taxon>
        <taxon>Bacilli</taxon>
        <taxon>Bacillales</taxon>
        <taxon>Staphylococcaceae</taxon>
        <taxon>Macrococcoides</taxon>
    </lineage>
</organism>